<reference evidence="1 2" key="1">
    <citation type="submission" date="2020-04" db="EMBL/GenBank/DDBJ databases">
        <authorList>
            <person name="De Canck E."/>
        </authorList>
    </citation>
    <scope>NUCLEOTIDE SEQUENCE [LARGE SCALE GENOMIC DNA]</scope>
    <source>
        <strain evidence="1 2">LMG 3328</strain>
    </source>
</reference>
<dbReference type="AlphaFoldDB" id="A0A6S7EAA6"/>
<dbReference type="RefSeq" id="WP_232734806.1">
    <property type="nucleotide sequence ID" value="NZ_CADILE010000013.1"/>
</dbReference>
<sequence>MSVIPDTYAQWHRCITVDCGIALTPTFIAQRLAAMADPKTEENLRFRRLYGDAHWQRVQRWLRLANDPAAALGVAAGQGAQGPVSG</sequence>
<name>A0A6S7EAA6_9BURK</name>
<proteinExistence type="predicted"/>
<dbReference type="EMBL" id="CADILE010000013">
    <property type="protein sequence ID" value="CAB3901460.1"/>
    <property type="molecule type" value="Genomic_DNA"/>
</dbReference>
<accession>A0A6S7EAA6</accession>
<organism evidence="1 2">
    <name type="scientific">Achromobacter ruhlandii</name>
    <dbReference type="NCBI Taxonomy" id="72557"/>
    <lineage>
        <taxon>Bacteria</taxon>
        <taxon>Pseudomonadati</taxon>
        <taxon>Pseudomonadota</taxon>
        <taxon>Betaproteobacteria</taxon>
        <taxon>Burkholderiales</taxon>
        <taxon>Alcaligenaceae</taxon>
        <taxon>Achromobacter</taxon>
    </lineage>
</organism>
<protein>
    <submittedName>
        <fullName evidence="1">Uncharacterized protein</fullName>
    </submittedName>
</protein>
<evidence type="ECO:0000313" key="1">
    <source>
        <dbReference type="EMBL" id="CAB3901460.1"/>
    </source>
</evidence>
<dbReference type="Proteomes" id="UP000494122">
    <property type="component" value="Unassembled WGS sequence"/>
</dbReference>
<gene>
    <name evidence="1" type="ORF">LMG3328_04317</name>
</gene>
<evidence type="ECO:0000313" key="2">
    <source>
        <dbReference type="Proteomes" id="UP000494122"/>
    </source>
</evidence>